<dbReference type="InterPro" id="IPR036236">
    <property type="entry name" value="Znf_C2H2_sf"/>
</dbReference>
<evidence type="ECO:0000313" key="10">
    <source>
        <dbReference type="EnsemblMetazoa" id="LLOJ007967-PA"/>
    </source>
</evidence>
<dbReference type="SUPFAM" id="SSF57716">
    <property type="entry name" value="Glucocorticoid receptor-like (DNA-binding domain)"/>
    <property type="match status" value="1"/>
</dbReference>
<dbReference type="EMBL" id="AJWK01026717">
    <property type="status" value="NOT_ANNOTATED_CDS"/>
    <property type="molecule type" value="Genomic_DNA"/>
</dbReference>
<feature type="region of interest" description="Disordered" evidence="7">
    <location>
        <begin position="139"/>
        <end position="211"/>
    </location>
</feature>
<evidence type="ECO:0000256" key="5">
    <source>
        <dbReference type="PROSITE-ProRule" id="PRU00042"/>
    </source>
</evidence>
<dbReference type="EnsemblMetazoa" id="LLOJ007967-RA">
    <property type="protein sequence ID" value="LLOJ007967-PA"/>
    <property type="gene ID" value="LLOJ007967"/>
</dbReference>
<keyword evidence="4 6" id="KW-0862">Zinc</keyword>
<dbReference type="VEuPathDB" id="VectorBase:LLOJ007967"/>
<dbReference type="AlphaFoldDB" id="A0A1B0CSW8"/>
<dbReference type="InterPro" id="IPR012934">
    <property type="entry name" value="Znf_AD"/>
</dbReference>
<dbReference type="GO" id="GO:0005634">
    <property type="term" value="C:nucleus"/>
    <property type="evidence" value="ECO:0007669"/>
    <property type="project" value="InterPro"/>
</dbReference>
<keyword evidence="1 6" id="KW-0479">Metal-binding</keyword>
<dbReference type="SUPFAM" id="SSF57667">
    <property type="entry name" value="beta-beta-alpha zinc fingers"/>
    <property type="match status" value="2"/>
</dbReference>
<dbReference type="PROSITE" id="PS00028">
    <property type="entry name" value="ZINC_FINGER_C2H2_1"/>
    <property type="match status" value="4"/>
</dbReference>
<evidence type="ECO:0000256" key="1">
    <source>
        <dbReference type="ARBA" id="ARBA00022723"/>
    </source>
</evidence>
<feature type="binding site" evidence="6">
    <location>
        <position position="57"/>
    </location>
    <ligand>
        <name>Zn(2+)</name>
        <dbReference type="ChEBI" id="CHEBI:29105"/>
    </ligand>
</feature>
<dbReference type="PANTHER" id="PTHR24409:SF295">
    <property type="entry name" value="AZ2-RELATED"/>
    <property type="match status" value="1"/>
</dbReference>
<name>A0A1B0CSW8_LUTLO</name>
<dbReference type="VEuPathDB" id="VectorBase:LLONM1_008804"/>
<evidence type="ECO:0000259" key="8">
    <source>
        <dbReference type="PROSITE" id="PS50157"/>
    </source>
</evidence>
<keyword evidence="2" id="KW-0677">Repeat</keyword>
<evidence type="ECO:0000256" key="6">
    <source>
        <dbReference type="PROSITE-ProRule" id="PRU01263"/>
    </source>
</evidence>
<proteinExistence type="predicted"/>
<feature type="binding site" evidence="6">
    <location>
        <position position="10"/>
    </location>
    <ligand>
        <name>Zn(2+)</name>
        <dbReference type="ChEBI" id="CHEBI:29105"/>
    </ligand>
</feature>
<feature type="compositionally biased region" description="Basic and acidic residues" evidence="7">
    <location>
        <begin position="157"/>
        <end position="173"/>
    </location>
</feature>
<dbReference type="GO" id="GO:0000977">
    <property type="term" value="F:RNA polymerase II transcription regulatory region sequence-specific DNA binding"/>
    <property type="evidence" value="ECO:0007669"/>
    <property type="project" value="TreeGrafter"/>
</dbReference>
<evidence type="ECO:0000259" key="9">
    <source>
        <dbReference type="PROSITE" id="PS51915"/>
    </source>
</evidence>
<evidence type="ECO:0000256" key="2">
    <source>
        <dbReference type="ARBA" id="ARBA00022737"/>
    </source>
</evidence>
<dbReference type="Pfam" id="PF00096">
    <property type="entry name" value="zf-C2H2"/>
    <property type="match status" value="4"/>
</dbReference>
<dbReference type="GO" id="GO:0000981">
    <property type="term" value="F:DNA-binding transcription factor activity, RNA polymerase II-specific"/>
    <property type="evidence" value="ECO:0007669"/>
    <property type="project" value="TreeGrafter"/>
</dbReference>
<feature type="compositionally biased region" description="Basic residues" evidence="7">
    <location>
        <begin position="174"/>
        <end position="183"/>
    </location>
</feature>
<dbReference type="Gene3D" id="3.30.160.60">
    <property type="entry name" value="Classic Zinc Finger"/>
    <property type="match status" value="3"/>
</dbReference>
<feature type="domain" description="C2H2-type" evidence="8">
    <location>
        <begin position="313"/>
        <end position="335"/>
    </location>
</feature>
<dbReference type="Proteomes" id="UP000092461">
    <property type="component" value="Unassembled WGS sequence"/>
</dbReference>
<feature type="domain" description="C2H2-type" evidence="8">
    <location>
        <begin position="282"/>
        <end position="310"/>
    </location>
</feature>
<feature type="binding site" evidence="6">
    <location>
        <position position="13"/>
    </location>
    <ligand>
        <name>Zn(2+)</name>
        <dbReference type="ChEBI" id="CHEBI:29105"/>
    </ligand>
</feature>
<evidence type="ECO:0000256" key="4">
    <source>
        <dbReference type="ARBA" id="ARBA00022833"/>
    </source>
</evidence>
<feature type="domain" description="ZAD" evidence="9">
    <location>
        <begin position="8"/>
        <end position="81"/>
    </location>
</feature>
<sequence>MEYVNVSGKCRACSIKTQKEFQIPIFATENLQLIFHEATSLEIHENDGLPGILCEDCHKRLVETHKFRQMCASSALAFRQLISGDGDSDFEEKYKPPEVVGVPDEKEVMHPVENSSLSEEKFHPLEALADTVLIYEEGSLSESPDGKQKRPKGKRSFPKDDTDPLKDDPDWTYKAKKSRKKQKNPSQSSSKEFSVSADGIPEEGVNVKEEPKDDVVEEDEFVCKICGKKYGKKESLKSHMRSNHKTERGLVVPECNVCGKKFKRSSSVKDHMVRKHSEKENLKCRKCEEVYSTAEEFASHEKEWHDPKNPKFHVCEFCAKEFTTRKLLRKHKKIHNESVVCALCGKVYVNKDGLRKHMG</sequence>
<feature type="binding site" evidence="6">
    <location>
        <position position="54"/>
    </location>
    <ligand>
        <name>Zn(2+)</name>
        <dbReference type="ChEBI" id="CHEBI:29105"/>
    </ligand>
</feature>
<dbReference type="GO" id="GO:0008270">
    <property type="term" value="F:zinc ion binding"/>
    <property type="evidence" value="ECO:0007669"/>
    <property type="project" value="UniProtKB-UniRule"/>
</dbReference>
<organism evidence="10 11">
    <name type="scientific">Lutzomyia longipalpis</name>
    <name type="common">Sand fly</name>
    <dbReference type="NCBI Taxonomy" id="7200"/>
    <lineage>
        <taxon>Eukaryota</taxon>
        <taxon>Metazoa</taxon>
        <taxon>Ecdysozoa</taxon>
        <taxon>Arthropoda</taxon>
        <taxon>Hexapoda</taxon>
        <taxon>Insecta</taxon>
        <taxon>Pterygota</taxon>
        <taxon>Neoptera</taxon>
        <taxon>Endopterygota</taxon>
        <taxon>Diptera</taxon>
        <taxon>Nematocera</taxon>
        <taxon>Psychodoidea</taxon>
        <taxon>Psychodidae</taxon>
        <taxon>Lutzomyia</taxon>
        <taxon>Lutzomyia</taxon>
    </lineage>
</organism>
<reference evidence="10" key="1">
    <citation type="submission" date="2020-05" db="UniProtKB">
        <authorList>
            <consortium name="EnsemblMetazoa"/>
        </authorList>
    </citation>
    <scope>IDENTIFICATION</scope>
    <source>
        <strain evidence="10">Jacobina</strain>
    </source>
</reference>
<dbReference type="Pfam" id="PF07776">
    <property type="entry name" value="zf-AD"/>
    <property type="match status" value="1"/>
</dbReference>
<keyword evidence="3 5" id="KW-0863">Zinc-finger</keyword>
<keyword evidence="11" id="KW-1185">Reference proteome</keyword>
<dbReference type="InterPro" id="IPR013087">
    <property type="entry name" value="Znf_C2H2_type"/>
</dbReference>
<dbReference type="SMART" id="SM00355">
    <property type="entry name" value="ZnF_C2H2"/>
    <property type="match status" value="5"/>
</dbReference>
<feature type="domain" description="C2H2-type" evidence="8">
    <location>
        <begin position="221"/>
        <end position="249"/>
    </location>
</feature>
<protein>
    <submittedName>
        <fullName evidence="10">Uncharacterized protein</fullName>
    </submittedName>
</protein>
<accession>A0A1B0CSW8</accession>
<feature type="domain" description="C2H2-type" evidence="8">
    <location>
        <begin position="253"/>
        <end position="281"/>
    </location>
</feature>
<dbReference type="Gene3D" id="3.40.1800.20">
    <property type="match status" value="1"/>
</dbReference>
<dbReference type="SMART" id="SM00868">
    <property type="entry name" value="zf-AD"/>
    <property type="match status" value="1"/>
</dbReference>
<dbReference type="PROSITE" id="PS50157">
    <property type="entry name" value="ZINC_FINGER_C2H2_2"/>
    <property type="match status" value="4"/>
</dbReference>
<evidence type="ECO:0000256" key="7">
    <source>
        <dbReference type="SAM" id="MobiDB-lite"/>
    </source>
</evidence>
<evidence type="ECO:0000256" key="3">
    <source>
        <dbReference type="ARBA" id="ARBA00022771"/>
    </source>
</evidence>
<dbReference type="PROSITE" id="PS51915">
    <property type="entry name" value="ZAD"/>
    <property type="match status" value="1"/>
</dbReference>
<evidence type="ECO:0000313" key="11">
    <source>
        <dbReference type="Proteomes" id="UP000092461"/>
    </source>
</evidence>
<dbReference type="PANTHER" id="PTHR24409">
    <property type="entry name" value="ZINC FINGER PROTEIN 142"/>
    <property type="match status" value="1"/>
</dbReference>